<name>A0A9Q0QQ43_9MAGN</name>
<dbReference type="AlphaFoldDB" id="A0A9Q0QQ43"/>
<protein>
    <submittedName>
        <fullName evidence="1">Uncharacterized protein</fullName>
    </submittedName>
</protein>
<dbReference type="OrthoDB" id="436637at2759"/>
<reference evidence="1" key="1">
    <citation type="journal article" date="2023" name="Plant J.">
        <title>The genome of the king protea, Protea cynaroides.</title>
        <authorList>
            <person name="Chang J."/>
            <person name="Duong T.A."/>
            <person name="Schoeman C."/>
            <person name="Ma X."/>
            <person name="Roodt D."/>
            <person name="Barker N."/>
            <person name="Li Z."/>
            <person name="Van de Peer Y."/>
            <person name="Mizrachi E."/>
        </authorList>
    </citation>
    <scope>NUCLEOTIDE SEQUENCE</scope>
    <source>
        <tissue evidence="1">Young leaves</tissue>
    </source>
</reference>
<dbReference type="Proteomes" id="UP001141806">
    <property type="component" value="Unassembled WGS sequence"/>
</dbReference>
<accession>A0A9Q0QQ43</accession>
<organism evidence="1 2">
    <name type="scientific">Protea cynaroides</name>
    <dbReference type="NCBI Taxonomy" id="273540"/>
    <lineage>
        <taxon>Eukaryota</taxon>
        <taxon>Viridiplantae</taxon>
        <taxon>Streptophyta</taxon>
        <taxon>Embryophyta</taxon>
        <taxon>Tracheophyta</taxon>
        <taxon>Spermatophyta</taxon>
        <taxon>Magnoliopsida</taxon>
        <taxon>Proteales</taxon>
        <taxon>Proteaceae</taxon>
        <taxon>Protea</taxon>
    </lineage>
</organism>
<evidence type="ECO:0000313" key="1">
    <source>
        <dbReference type="EMBL" id="KAJ4967740.1"/>
    </source>
</evidence>
<sequence>MIGACEKHKLVYKLNRDTAARRTISLLLEAHKSHTTVYSICSAGCGFDNPTFAAIELNYSEVDQDSTGFAANKAQKHQSVLPFGRPTSTNMSPDQLSSVGAEVVISGKSSQSCQGLRVVLRWSYWANYLRLFVVFEWCQGGHLGQQISDFLWSSFGA</sequence>
<keyword evidence="2" id="KW-1185">Reference proteome</keyword>
<proteinExistence type="predicted"/>
<gene>
    <name evidence="1" type="ORF">NE237_014441</name>
</gene>
<evidence type="ECO:0000313" key="2">
    <source>
        <dbReference type="Proteomes" id="UP001141806"/>
    </source>
</evidence>
<dbReference type="EMBL" id="JAMYWD010000006">
    <property type="protein sequence ID" value="KAJ4967740.1"/>
    <property type="molecule type" value="Genomic_DNA"/>
</dbReference>
<comment type="caution">
    <text evidence="1">The sequence shown here is derived from an EMBL/GenBank/DDBJ whole genome shotgun (WGS) entry which is preliminary data.</text>
</comment>